<keyword evidence="5" id="KW-0410">Iron transport</keyword>
<dbReference type="AlphaFoldDB" id="A0A1G7RGQ1"/>
<gene>
    <name evidence="12" type="ORF">SAMN04489759_104373</name>
</gene>
<dbReference type="FunFam" id="3.40.50.300:FF:000134">
    <property type="entry name" value="Iron-enterobactin ABC transporter ATP-binding protein"/>
    <property type="match status" value="1"/>
</dbReference>
<dbReference type="EMBL" id="FNBP01000004">
    <property type="protein sequence ID" value="SDG09795.1"/>
    <property type="molecule type" value="Genomic_DNA"/>
</dbReference>
<evidence type="ECO:0000259" key="11">
    <source>
        <dbReference type="PROSITE" id="PS50893"/>
    </source>
</evidence>
<evidence type="ECO:0000256" key="10">
    <source>
        <dbReference type="ARBA" id="ARBA00023136"/>
    </source>
</evidence>
<dbReference type="InterPro" id="IPR003439">
    <property type="entry name" value="ABC_transporter-like_ATP-bd"/>
</dbReference>
<evidence type="ECO:0000256" key="5">
    <source>
        <dbReference type="ARBA" id="ARBA00022496"/>
    </source>
</evidence>
<dbReference type="PROSITE" id="PS50893">
    <property type="entry name" value="ABC_TRANSPORTER_2"/>
    <property type="match status" value="1"/>
</dbReference>
<dbReference type="SMART" id="SM00382">
    <property type="entry name" value="AAA"/>
    <property type="match status" value="1"/>
</dbReference>
<dbReference type="PANTHER" id="PTHR42771">
    <property type="entry name" value="IRON(3+)-HYDROXAMATE IMPORT ATP-BINDING PROTEIN FHUC"/>
    <property type="match status" value="1"/>
</dbReference>
<organism evidence="12 13">
    <name type="scientific">Sulfitobacter delicatus</name>
    <dbReference type="NCBI Taxonomy" id="218672"/>
    <lineage>
        <taxon>Bacteria</taxon>
        <taxon>Pseudomonadati</taxon>
        <taxon>Pseudomonadota</taxon>
        <taxon>Alphaproteobacteria</taxon>
        <taxon>Rhodobacterales</taxon>
        <taxon>Roseobacteraceae</taxon>
        <taxon>Sulfitobacter</taxon>
    </lineage>
</organism>
<evidence type="ECO:0000256" key="9">
    <source>
        <dbReference type="ARBA" id="ARBA00023065"/>
    </source>
</evidence>
<dbReference type="Proteomes" id="UP000199399">
    <property type="component" value="Unassembled WGS sequence"/>
</dbReference>
<keyword evidence="6" id="KW-0547">Nucleotide-binding</keyword>
<evidence type="ECO:0000256" key="7">
    <source>
        <dbReference type="ARBA" id="ARBA00022840"/>
    </source>
</evidence>
<dbReference type="InterPro" id="IPR027417">
    <property type="entry name" value="P-loop_NTPase"/>
</dbReference>
<evidence type="ECO:0000256" key="2">
    <source>
        <dbReference type="ARBA" id="ARBA00005417"/>
    </source>
</evidence>
<evidence type="ECO:0000256" key="6">
    <source>
        <dbReference type="ARBA" id="ARBA00022741"/>
    </source>
</evidence>
<keyword evidence="4" id="KW-1003">Cell membrane</keyword>
<evidence type="ECO:0000256" key="3">
    <source>
        <dbReference type="ARBA" id="ARBA00022448"/>
    </source>
</evidence>
<dbReference type="GO" id="GO:0006826">
    <property type="term" value="P:iron ion transport"/>
    <property type="evidence" value="ECO:0007669"/>
    <property type="project" value="UniProtKB-KW"/>
</dbReference>
<dbReference type="Pfam" id="PF00005">
    <property type="entry name" value="ABC_tran"/>
    <property type="match status" value="1"/>
</dbReference>
<dbReference type="PANTHER" id="PTHR42771:SF2">
    <property type="entry name" value="IRON(3+)-HYDROXAMATE IMPORT ATP-BINDING PROTEIN FHUC"/>
    <property type="match status" value="1"/>
</dbReference>
<keyword evidence="10" id="KW-0472">Membrane</keyword>
<dbReference type="SUPFAM" id="SSF52540">
    <property type="entry name" value="P-loop containing nucleoside triphosphate hydrolases"/>
    <property type="match status" value="1"/>
</dbReference>
<dbReference type="STRING" id="218672.SAMN04489759_104373"/>
<keyword evidence="13" id="KW-1185">Reference proteome</keyword>
<sequence length="273" mass="29316">MTESAPSVLAKNVEFDVEGRTILADVCCTFPGSVVTGLVGQNGSGKSTLMRILARQVPATRGQVSYGDEALASLSTRSVSRKIAYMPQNVPAAPGMTVRELVSIGRYPWHGALGRFTDRDAEAVDRALRITKTDTFADRILDNLSGGERQRCWLAMLIAQQAKMLMLDEPTSALDLGHQHAILSLLKQLSRDTKIGAIVILHDINLAAQYCDRIIALSAGRVVAEGTPAEIMTPEQLSGIFGIPMLVAPHPGTKKPYCYAALDEFAPTVGVLG</sequence>
<dbReference type="CDD" id="cd03214">
    <property type="entry name" value="ABC_Iron-Siderophores_B12_Hemin"/>
    <property type="match status" value="1"/>
</dbReference>
<keyword evidence="7 12" id="KW-0067">ATP-binding</keyword>
<proteinExistence type="inferred from homology"/>
<dbReference type="GO" id="GO:0005886">
    <property type="term" value="C:plasma membrane"/>
    <property type="evidence" value="ECO:0007669"/>
    <property type="project" value="UniProtKB-SubCell"/>
</dbReference>
<evidence type="ECO:0000313" key="13">
    <source>
        <dbReference type="Proteomes" id="UP000199399"/>
    </source>
</evidence>
<dbReference type="InterPro" id="IPR003593">
    <property type="entry name" value="AAA+_ATPase"/>
</dbReference>
<feature type="domain" description="ABC transporter" evidence="11">
    <location>
        <begin position="8"/>
        <end position="244"/>
    </location>
</feature>
<comment type="similarity">
    <text evidence="2">Belongs to the ABC transporter superfamily.</text>
</comment>
<name>A0A1G7RGQ1_9RHOB</name>
<evidence type="ECO:0000313" key="12">
    <source>
        <dbReference type="EMBL" id="SDG09795.1"/>
    </source>
</evidence>
<dbReference type="InterPro" id="IPR051535">
    <property type="entry name" value="Siderophore_ABC-ATPase"/>
</dbReference>
<dbReference type="Gene3D" id="3.40.50.300">
    <property type="entry name" value="P-loop containing nucleotide triphosphate hydrolases"/>
    <property type="match status" value="1"/>
</dbReference>
<evidence type="ECO:0000256" key="8">
    <source>
        <dbReference type="ARBA" id="ARBA00023004"/>
    </source>
</evidence>
<protein>
    <submittedName>
        <fullName evidence="12">Iron complex transport system ATP-binding protein</fullName>
    </submittedName>
</protein>
<accession>A0A1G7RGQ1</accession>
<dbReference type="RefSeq" id="WP_093741900.1">
    <property type="nucleotide sequence ID" value="NZ_FNBP01000004.1"/>
</dbReference>
<keyword evidence="9" id="KW-0406">Ion transport</keyword>
<keyword evidence="3" id="KW-0813">Transport</keyword>
<evidence type="ECO:0000256" key="4">
    <source>
        <dbReference type="ARBA" id="ARBA00022475"/>
    </source>
</evidence>
<dbReference type="GO" id="GO:0016887">
    <property type="term" value="F:ATP hydrolysis activity"/>
    <property type="evidence" value="ECO:0007669"/>
    <property type="project" value="InterPro"/>
</dbReference>
<comment type="subcellular location">
    <subcellularLocation>
        <location evidence="1">Cell membrane</location>
        <topology evidence="1">Peripheral membrane protein</topology>
    </subcellularLocation>
</comment>
<evidence type="ECO:0000256" key="1">
    <source>
        <dbReference type="ARBA" id="ARBA00004202"/>
    </source>
</evidence>
<dbReference type="OrthoDB" id="9805601at2"/>
<dbReference type="GO" id="GO:0005524">
    <property type="term" value="F:ATP binding"/>
    <property type="evidence" value="ECO:0007669"/>
    <property type="project" value="UniProtKB-KW"/>
</dbReference>
<keyword evidence="8" id="KW-0408">Iron</keyword>
<reference evidence="13" key="1">
    <citation type="submission" date="2016-10" db="EMBL/GenBank/DDBJ databases">
        <authorList>
            <person name="Varghese N."/>
            <person name="Submissions S."/>
        </authorList>
    </citation>
    <scope>NUCLEOTIDE SEQUENCE [LARGE SCALE GENOMIC DNA]</scope>
    <source>
        <strain evidence="13">DSM 16477</strain>
    </source>
</reference>